<evidence type="ECO:0000256" key="1">
    <source>
        <dbReference type="SAM" id="MobiDB-lite"/>
    </source>
</evidence>
<dbReference type="HOGENOM" id="CLU_2367744_0_0_3"/>
<dbReference type="eggNOG" id="ENOG502ZP4X">
    <property type="taxonomic scope" value="Bacteria"/>
</dbReference>
<evidence type="ECO:0000256" key="2">
    <source>
        <dbReference type="SAM" id="SignalP"/>
    </source>
</evidence>
<sequence>MQKSILNLSISIALLIIGCSQAAFAQQTTIRTGPYGNSSVTNRSYNGNGKQTTTRTGPYGNSSVTNRTFTGAGKQTTTRTGPYGKTGTTTRSVGK</sequence>
<dbReference type="STRING" id="1173020.Cha6605_3161"/>
<keyword evidence="2" id="KW-0732">Signal</keyword>
<keyword evidence="4" id="KW-1185">Reference proteome</keyword>
<organism evidence="3 4">
    <name type="scientific">Chamaesiphon minutus (strain ATCC 27169 / PCC 6605)</name>
    <dbReference type="NCBI Taxonomy" id="1173020"/>
    <lineage>
        <taxon>Bacteria</taxon>
        <taxon>Bacillati</taxon>
        <taxon>Cyanobacteriota</taxon>
        <taxon>Cyanophyceae</taxon>
        <taxon>Gomontiellales</taxon>
        <taxon>Chamaesiphonaceae</taxon>
        <taxon>Chamaesiphon</taxon>
    </lineage>
</organism>
<dbReference type="PROSITE" id="PS51257">
    <property type="entry name" value="PROKAR_LIPOPROTEIN"/>
    <property type="match status" value="1"/>
</dbReference>
<evidence type="ECO:0000313" key="4">
    <source>
        <dbReference type="Proteomes" id="UP000010366"/>
    </source>
</evidence>
<feature type="signal peptide" evidence="2">
    <location>
        <begin position="1"/>
        <end position="25"/>
    </location>
</feature>
<reference evidence="3 4" key="1">
    <citation type="submission" date="2012-05" db="EMBL/GenBank/DDBJ databases">
        <title>Finished chromosome of genome of Chamaesiphon sp. PCC 6605.</title>
        <authorList>
            <consortium name="US DOE Joint Genome Institute"/>
            <person name="Gugger M."/>
            <person name="Coursin T."/>
            <person name="Rippka R."/>
            <person name="Tandeau De Marsac N."/>
            <person name="Huntemann M."/>
            <person name="Wei C.-L."/>
            <person name="Han J."/>
            <person name="Detter J.C."/>
            <person name="Han C."/>
            <person name="Tapia R."/>
            <person name="Chen A."/>
            <person name="Kyrpides N."/>
            <person name="Mavromatis K."/>
            <person name="Markowitz V."/>
            <person name="Szeto E."/>
            <person name="Ivanova N."/>
            <person name="Pagani I."/>
            <person name="Pati A."/>
            <person name="Goodwin L."/>
            <person name="Nordberg H.P."/>
            <person name="Cantor M.N."/>
            <person name="Hua S.X."/>
            <person name="Woyke T."/>
            <person name="Kerfeld C.A."/>
        </authorList>
    </citation>
    <scope>NUCLEOTIDE SEQUENCE [LARGE SCALE GENOMIC DNA]</scope>
    <source>
        <strain evidence="4">ATCC 27169 / PCC 6605</strain>
    </source>
</reference>
<gene>
    <name evidence="3" type="ORF">Cha6605_3161</name>
</gene>
<dbReference type="Proteomes" id="UP000010366">
    <property type="component" value="Chromosome"/>
</dbReference>
<evidence type="ECO:0000313" key="3">
    <source>
        <dbReference type="EMBL" id="AFY94175.1"/>
    </source>
</evidence>
<dbReference type="RefSeq" id="WP_015160316.1">
    <property type="nucleotide sequence ID" value="NC_019697.1"/>
</dbReference>
<feature type="region of interest" description="Disordered" evidence="1">
    <location>
        <begin position="30"/>
        <end position="95"/>
    </location>
</feature>
<dbReference type="AlphaFoldDB" id="K9UH84"/>
<protein>
    <submittedName>
        <fullName evidence="3">Uncharacterized protein</fullName>
    </submittedName>
</protein>
<accession>K9UH84</accession>
<dbReference type="KEGG" id="cmp:Cha6605_3161"/>
<proteinExistence type="predicted"/>
<name>K9UH84_CHAP6</name>
<dbReference type="EMBL" id="CP003600">
    <property type="protein sequence ID" value="AFY94175.1"/>
    <property type="molecule type" value="Genomic_DNA"/>
</dbReference>
<feature type="chain" id="PRO_5003936557" evidence="2">
    <location>
        <begin position="26"/>
        <end position="95"/>
    </location>
</feature>
<dbReference type="OrthoDB" id="9973665at2"/>